<dbReference type="InterPro" id="IPR045034">
    <property type="entry name" value="O-acyltransferase_WSD1-like"/>
</dbReference>
<evidence type="ECO:0000256" key="8">
    <source>
        <dbReference type="ARBA" id="ARBA00023098"/>
    </source>
</evidence>
<organism evidence="13 14">
    <name type="scientific">Blastococcus jejuensis</name>
    <dbReference type="NCBI Taxonomy" id="351224"/>
    <lineage>
        <taxon>Bacteria</taxon>
        <taxon>Bacillati</taxon>
        <taxon>Actinomycetota</taxon>
        <taxon>Actinomycetes</taxon>
        <taxon>Geodermatophilales</taxon>
        <taxon>Geodermatophilaceae</taxon>
        <taxon>Blastococcus</taxon>
    </lineage>
</organism>
<comment type="caution">
    <text evidence="13">The sequence shown here is derived from an EMBL/GenBank/DDBJ whole genome shotgun (WGS) entry which is preliminary data.</text>
</comment>
<proteinExistence type="inferred from homology"/>
<protein>
    <recommendedName>
        <fullName evidence="4">diacylglycerol O-acyltransferase</fullName>
        <ecNumber evidence="4">2.3.1.20</ecNumber>
    </recommendedName>
</protein>
<feature type="domain" description="O-acyltransferase WSD1-like N-terminal" evidence="11">
    <location>
        <begin position="6"/>
        <end position="157"/>
    </location>
</feature>
<evidence type="ECO:0000256" key="7">
    <source>
        <dbReference type="ARBA" id="ARBA00022798"/>
    </source>
</evidence>
<reference evidence="14" key="1">
    <citation type="journal article" date="2019" name="Int. J. Syst. Evol. Microbiol.">
        <title>The Global Catalogue of Microorganisms (GCM) 10K type strain sequencing project: providing services to taxonomists for standard genome sequencing and annotation.</title>
        <authorList>
            <consortium name="The Broad Institute Genomics Platform"/>
            <consortium name="The Broad Institute Genome Sequencing Center for Infectious Disease"/>
            <person name="Wu L."/>
            <person name="Ma J."/>
        </authorList>
    </citation>
    <scope>NUCLEOTIDE SEQUENCE [LARGE SCALE GENOMIC DNA]</scope>
    <source>
        <strain evidence="14">JCM 15614</strain>
    </source>
</reference>
<comment type="pathway">
    <text evidence="2">Lipid metabolism.</text>
</comment>
<dbReference type="Pfam" id="PF03007">
    <property type="entry name" value="WS_DGAT_cat"/>
    <property type="match status" value="1"/>
</dbReference>
<evidence type="ECO:0000256" key="10">
    <source>
        <dbReference type="ARBA" id="ARBA00048109"/>
    </source>
</evidence>
<keyword evidence="9" id="KW-0012">Acyltransferase</keyword>
<comment type="pathway">
    <text evidence="1">Glycerolipid metabolism; triacylglycerol biosynthesis.</text>
</comment>
<evidence type="ECO:0000259" key="12">
    <source>
        <dbReference type="Pfam" id="PF06974"/>
    </source>
</evidence>
<evidence type="ECO:0000256" key="1">
    <source>
        <dbReference type="ARBA" id="ARBA00004771"/>
    </source>
</evidence>
<feature type="domain" description="O-acyltransferase WSD1 C-terminal" evidence="12">
    <location>
        <begin position="290"/>
        <end position="429"/>
    </location>
</feature>
<evidence type="ECO:0000256" key="2">
    <source>
        <dbReference type="ARBA" id="ARBA00005189"/>
    </source>
</evidence>
<dbReference type="InterPro" id="IPR004255">
    <property type="entry name" value="O-acyltransferase_WSD1_N"/>
</dbReference>
<evidence type="ECO:0000256" key="9">
    <source>
        <dbReference type="ARBA" id="ARBA00023315"/>
    </source>
</evidence>
<evidence type="ECO:0000256" key="5">
    <source>
        <dbReference type="ARBA" id="ARBA00022516"/>
    </source>
</evidence>
<sequence>MVAREMSPQDSLWLELDRPSNLMVITSLLWTATPIDPDRLRALLRERLLARYPVFRQRPVLHDGVLRSGSWVDDDDFDLDRHLVVGTVPAPGDQAALQAFVGAQRGTPLDLAHPLWRVHLLQGYRGGSALVQRYHHAMADGVRLTQVMLGLLDPVDGEDVTLSARVGRRSPVTPLPEPAGSGMSLLRTLGSLVKIALWSNPDSVLDGRPGVAKSVAWTEQVPLDALSRMAHATGTTVNDVCTTLVAGAVSRYLDDAPLGRRSMRPGDDDLAWMVPVNLQAADREPPPELGNHFALVLAVLPHGPAGFRERLAEVHRRMVRIRQSWEPVLTYGMAWGIARSPSVLGTAASRFMADKAVGVLTNVPGPREPMAIAGARVEGTVAWAPCSGHQGLTVCIFSYGGGVTFGFGTDDAVLPDPDLLVAALGAELAAAEHAVLGSAVG</sequence>
<dbReference type="EC" id="2.3.1.20" evidence="4"/>
<comment type="catalytic activity">
    <reaction evidence="10">
        <text>an acyl-CoA + a 1,2-diacyl-sn-glycerol = a triacyl-sn-glycerol + CoA</text>
        <dbReference type="Rhea" id="RHEA:10868"/>
        <dbReference type="ChEBI" id="CHEBI:17815"/>
        <dbReference type="ChEBI" id="CHEBI:57287"/>
        <dbReference type="ChEBI" id="CHEBI:58342"/>
        <dbReference type="ChEBI" id="CHEBI:64615"/>
        <dbReference type="EC" id="2.3.1.20"/>
    </reaction>
</comment>
<dbReference type="PANTHER" id="PTHR31650:SF1">
    <property type="entry name" value="WAX ESTER SYNTHASE_DIACYLGLYCEROL ACYLTRANSFERASE 4-RELATED"/>
    <property type="match status" value="1"/>
</dbReference>
<dbReference type="Pfam" id="PF06974">
    <property type="entry name" value="WS_DGAT_C"/>
    <property type="match status" value="1"/>
</dbReference>
<evidence type="ECO:0000256" key="3">
    <source>
        <dbReference type="ARBA" id="ARBA00009587"/>
    </source>
</evidence>
<dbReference type="PANTHER" id="PTHR31650">
    <property type="entry name" value="O-ACYLTRANSFERASE (WSD1-LIKE) FAMILY PROTEIN"/>
    <property type="match status" value="1"/>
</dbReference>
<keyword evidence="6" id="KW-0808">Transferase</keyword>
<evidence type="ECO:0000259" key="11">
    <source>
        <dbReference type="Pfam" id="PF03007"/>
    </source>
</evidence>
<keyword evidence="14" id="KW-1185">Reference proteome</keyword>
<dbReference type="InterPro" id="IPR009721">
    <property type="entry name" value="O-acyltransferase_WSD1_C"/>
</dbReference>
<dbReference type="RefSeq" id="WP_344690286.1">
    <property type="nucleotide sequence ID" value="NZ_BAAAVV010000009.1"/>
</dbReference>
<evidence type="ECO:0000313" key="13">
    <source>
        <dbReference type="EMBL" id="GAA3178142.1"/>
    </source>
</evidence>
<comment type="similarity">
    <text evidence="3">Belongs to the long-chain O-acyltransferase family.</text>
</comment>
<evidence type="ECO:0000313" key="14">
    <source>
        <dbReference type="Proteomes" id="UP001499924"/>
    </source>
</evidence>
<dbReference type="SUPFAM" id="SSF52777">
    <property type="entry name" value="CoA-dependent acyltransferases"/>
    <property type="match status" value="1"/>
</dbReference>
<dbReference type="Gene3D" id="3.30.559.10">
    <property type="entry name" value="Chloramphenicol acetyltransferase-like domain"/>
    <property type="match status" value="1"/>
</dbReference>
<accession>A0ABP6PG63</accession>
<dbReference type="InterPro" id="IPR023213">
    <property type="entry name" value="CAT-like_dom_sf"/>
</dbReference>
<keyword evidence="8" id="KW-0443">Lipid metabolism</keyword>
<evidence type="ECO:0000256" key="6">
    <source>
        <dbReference type="ARBA" id="ARBA00022679"/>
    </source>
</evidence>
<dbReference type="Proteomes" id="UP001499924">
    <property type="component" value="Unassembled WGS sequence"/>
</dbReference>
<evidence type="ECO:0000256" key="4">
    <source>
        <dbReference type="ARBA" id="ARBA00013244"/>
    </source>
</evidence>
<keyword evidence="5" id="KW-0444">Lipid biosynthesis</keyword>
<keyword evidence="7" id="KW-0319">Glycerol metabolism</keyword>
<dbReference type="EMBL" id="BAAAVV010000009">
    <property type="protein sequence ID" value="GAA3178142.1"/>
    <property type="molecule type" value="Genomic_DNA"/>
</dbReference>
<name>A0ABP6PG63_9ACTN</name>
<gene>
    <name evidence="13" type="ORF">GCM10010531_34960</name>
</gene>